<reference evidence="10" key="1">
    <citation type="submission" date="2016-01" db="EMBL/GenBank/DDBJ databases">
        <authorList>
            <person name="Mitreva M."/>
            <person name="Pepin K.H."/>
            <person name="Mihindukulasuriya K.A."/>
            <person name="Fulton R."/>
            <person name="Fronick C."/>
            <person name="O'Laughlin M."/>
            <person name="Miner T."/>
            <person name="Herter B."/>
            <person name="Rosa B.A."/>
            <person name="Cordes M."/>
            <person name="Tomlinson C."/>
            <person name="Wollam A."/>
            <person name="Palsikar V.B."/>
            <person name="Mardis E.R."/>
            <person name="Wilson R.K."/>
        </authorList>
    </citation>
    <scope>NUCLEOTIDE SEQUENCE [LARGE SCALE GENOMIC DNA]</scope>
    <source>
        <strain evidence="10">DNF00729</strain>
    </source>
</reference>
<dbReference type="InterPro" id="IPR014776">
    <property type="entry name" value="4pyrrole_Mease_sub2"/>
</dbReference>
<dbReference type="SUPFAM" id="SSF53790">
    <property type="entry name" value="Tetrapyrrole methylase"/>
    <property type="match status" value="1"/>
</dbReference>
<feature type="domain" description="Tetrapyrrole biosynthesis uroporphyrinogen III synthase" evidence="8">
    <location>
        <begin position="260"/>
        <end position="477"/>
    </location>
</feature>
<keyword evidence="4" id="KW-0949">S-adenosyl-L-methionine</keyword>
<dbReference type="SUPFAM" id="SSF69618">
    <property type="entry name" value="HemD-like"/>
    <property type="match status" value="1"/>
</dbReference>
<dbReference type="Gene3D" id="3.40.1010.10">
    <property type="entry name" value="Cobalt-precorrin-4 Transmethylase, Domain 1"/>
    <property type="match status" value="1"/>
</dbReference>
<dbReference type="RefSeq" id="WP_068367918.1">
    <property type="nucleotide sequence ID" value="NZ_KQ960175.1"/>
</dbReference>
<dbReference type="InterPro" id="IPR006366">
    <property type="entry name" value="CobA/CysG_C"/>
</dbReference>
<keyword evidence="10" id="KW-1185">Reference proteome</keyword>
<comment type="similarity">
    <text evidence="6">Belongs to the precorrin methyltransferase family.</text>
</comment>
<keyword evidence="5" id="KW-0627">Porphyrin biosynthesis</keyword>
<evidence type="ECO:0000256" key="5">
    <source>
        <dbReference type="ARBA" id="ARBA00023244"/>
    </source>
</evidence>
<evidence type="ECO:0000313" key="10">
    <source>
        <dbReference type="Proteomes" id="UP000070442"/>
    </source>
</evidence>
<evidence type="ECO:0000259" key="7">
    <source>
        <dbReference type="Pfam" id="PF00590"/>
    </source>
</evidence>
<dbReference type="Pfam" id="PF00590">
    <property type="entry name" value="TP_methylase"/>
    <property type="match status" value="1"/>
</dbReference>
<dbReference type="PANTHER" id="PTHR45790">
    <property type="entry name" value="SIROHEME SYNTHASE-RELATED"/>
    <property type="match status" value="1"/>
</dbReference>
<dbReference type="EMBL" id="LSDG01000027">
    <property type="protein sequence ID" value="KXB66652.1"/>
    <property type="molecule type" value="Genomic_DNA"/>
</dbReference>
<accession>A0A134AG08</accession>
<dbReference type="PROSITE" id="PS00840">
    <property type="entry name" value="SUMT_2"/>
    <property type="match status" value="1"/>
</dbReference>
<dbReference type="GO" id="GO:0004852">
    <property type="term" value="F:uroporphyrinogen-III synthase activity"/>
    <property type="evidence" value="ECO:0007669"/>
    <property type="project" value="InterPro"/>
</dbReference>
<dbReference type="InterPro" id="IPR000878">
    <property type="entry name" value="4pyrrol_Mease"/>
</dbReference>
<dbReference type="PANTHER" id="PTHR45790:SF3">
    <property type="entry name" value="S-ADENOSYL-L-METHIONINE-DEPENDENT UROPORPHYRINOGEN III METHYLTRANSFERASE, CHLOROPLASTIC"/>
    <property type="match status" value="1"/>
</dbReference>
<dbReference type="AlphaFoldDB" id="A0A134AG08"/>
<evidence type="ECO:0000256" key="1">
    <source>
        <dbReference type="ARBA" id="ARBA00012162"/>
    </source>
</evidence>
<evidence type="ECO:0000256" key="3">
    <source>
        <dbReference type="ARBA" id="ARBA00022679"/>
    </source>
</evidence>
<name>A0A134AG08_9FIRM</name>
<dbReference type="Pfam" id="PF02602">
    <property type="entry name" value="HEM4"/>
    <property type="match status" value="1"/>
</dbReference>
<dbReference type="CDD" id="cd11642">
    <property type="entry name" value="SUMT"/>
    <property type="match status" value="1"/>
</dbReference>
<dbReference type="CDD" id="cd06578">
    <property type="entry name" value="HemD"/>
    <property type="match status" value="1"/>
</dbReference>
<keyword evidence="2 6" id="KW-0489">Methyltransferase</keyword>
<sequence>MIKYPVIIAGAGIGHMDHVSIGVLREIQSADCIIYDRLMDQRLLDFAPHAETIDAGKKKDLHKIPQDDINALLVEKYLEGKRVLRLKGGDPYVFGRGGEEALYLKERDIPFTVYPGITSGVAVPALAGIPVTFRDTARAVTFLTAFSKDGPEDVKAYAALPSTLVIYMGLSRSQAIAHSLIDGGKNEDTPMAILSKGGTEDMRSFCSTLKDVAENGIPDTLVSPSIIVVGDVVSLHKDLIPSPHCKGNIVLTFEDKQHRVSRRLEKEGYRVHNRPMIEIIPVDEEKLFLATKDFTADLVVLTSKNAVHYFLRSFIINRDIRDLKDVDFYTVGKKTDEALASYGIRSKGHPDIYDGKHLAKLLEKEYKGKHPTIFYPHSKKSDPTLGKVLAAIGNVVDLAVYDAADPGRGSDLPEGVNAVLFGSSSSVTNFFRHYRNNDVKDALFFAIGPSTKRTLLDHAIEDNKIYMAEKATFDSLCQSVVKELHHANAQNQK</sequence>
<evidence type="ECO:0000256" key="2">
    <source>
        <dbReference type="ARBA" id="ARBA00022603"/>
    </source>
</evidence>
<dbReference type="PATRIC" id="fig|755172.3.peg.993"/>
<comment type="caution">
    <text evidence="9">The sequence shown here is derived from an EMBL/GenBank/DDBJ whole genome shotgun (WGS) entry which is preliminary data.</text>
</comment>
<dbReference type="Gene3D" id="3.30.950.10">
    <property type="entry name" value="Methyltransferase, Cobalt-precorrin-4 Transmethylase, Domain 2"/>
    <property type="match status" value="1"/>
</dbReference>
<dbReference type="FunFam" id="3.40.1010.10:FF:000001">
    <property type="entry name" value="Siroheme synthase"/>
    <property type="match status" value="1"/>
</dbReference>
<dbReference type="OrthoDB" id="9815856at2"/>
<gene>
    <name evidence="9" type="ORF">HMPREF1863_01034</name>
</gene>
<dbReference type="EC" id="2.1.1.107" evidence="1"/>
<feature type="domain" description="Tetrapyrrole methylase" evidence="7">
    <location>
        <begin position="6"/>
        <end position="212"/>
    </location>
</feature>
<protein>
    <recommendedName>
        <fullName evidence="1">uroporphyrinogen-III C-methyltransferase</fullName>
        <ecNumber evidence="1">2.1.1.107</ecNumber>
    </recommendedName>
</protein>
<dbReference type="GO" id="GO:0004851">
    <property type="term" value="F:uroporphyrin-III C-methyltransferase activity"/>
    <property type="evidence" value="ECO:0007669"/>
    <property type="project" value="UniProtKB-EC"/>
</dbReference>
<evidence type="ECO:0000256" key="4">
    <source>
        <dbReference type="ARBA" id="ARBA00022691"/>
    </source>
</evidence>
<evidence type="ECO:0000313" key="9">
    <source>
        <dbReference type="EMBL" id="KXB66652.1"/>
    </source>
</evidence>
<proteinExistence type="inferred from homology"/>
<dbReference type="InterPro" id="IPR003043">
    <property type="entry name" value="Uropor_MeTrfase_CS"/>
</dbReference>
<dbReference type="Gene3D" id="3.40.50.10090">
    <property type="match status" value="2"/>
</dbReference>
<dbReference type="NCBIfam" id="NF004790">
    <property type="entry name" value="PRK06136.1"/>
    <property type="match status" value="1"/>
</dbReference>
<dbReference type="GO" id="GO:0032259">
    <property type="term" value="P:methylation"/>
    <property type="evidence" value="ECO:0007669"/>
    <property type="project" value="UniProtKB-KW"/>
</dbReference>
<organism evidence="9 10">
    <name type="scientific">Aedoeadaptatus coxii</name>
    <dbReference type="NCBI Taxonomy" id="755172"/>
    <lineage>
        <taxon>Bacteria</taxon>
        <taxon>Bacillati</taxon>
        <taxon>Bacillota</taxon>
        <taxon>Tissierellia</taxon>
        <taxon>Tissierellales</taxon>
        <taxon>Peptoniphilaceae</taxon>
        <taxon>Aedoeadaptatus</taxon>
    </lineage>
</organism>
<dbReference type="NCBIfam" id="TIGR01469">
    <property type="entry name" value="cobA_cysG_Cterm"/>
    <property type="match status" value="1"/>
</dbReference>
<dbReference type="InterPro" id="IPR003754">
    <property type="entry name" value="4pyrrol_synth_uPrphyn_synth"/>
</dbReference>
<evidence type="ECO:0000256" key="6">
    <source>
        <dbReference type="RuleBase" id="RU003960"/>
    </source>
</evidence>
<dbReference type="InterPro" id="IPR035996">
    <property type="entry name" value="4pyrrol_Methylase_sf"/>
</dbReference>
<dbReference type="InterPro" id="IPR036108">
    <property type="entry name" value="4pyrrol_syn_uPrphyn_synt_sf"/>
</dbReference>
<dbReference type="InterPro" id="IPR014777">
    <property type="entry name" value="4pyrrole_Mease_sub1"/>
</dbReference>
<dbReference type="GO" id="GO:0019354">
    <property type="term" value="P:siroheme biosynthetic process"/>
    <property type="evidence" value="ECO:0007669"/>
    <property type="project" value="InterPro"/>
</dbReference>
<evidence type="ECO:0000259" key="8">
    <source>
        <dbReference type="Pfam" id="PF02602"/>
    </source>
</evidence>
<keyword evidence="3 6" id="KW-0808">Transferase</keyword>
<dbReference type="InterPro" id="IPR050161">
    <property type="entry name" value="Siro_Cobalamin_biosynth"/>
</dbReference>
<dbReference type="STRING" id="755172.HMPREF1863_01034"/>
<dbReference type="Proteomes" id="UP000070442">
    <property type="component" value="Unassembled WGS sequence"/>
</dbReference>